<sequence length="372" mass="41166">MNQMESRDRSFLADLQRQIDTVEPGAEALPSLTARLREGLRAERAMAYGVTVGLDHYGAGFCHAAGFSPETELFNTLDGFLRERPTPWGYFDPARPASAQRNRVLHFRPATQVESQEAPLHEAGAASWKRLGISPDQEALVRERVSQSGVLLYRQLGMENMFQLRALICEGPALLSWIGALRSEPFTAREQRIFQTLVPMLQRRLTLEARLREAGLLHSALEAAMEALGQPAFVLTSTHQVVHANGAGRALAAQSTQPLTEAVRRHTQGEPALPEISVTALRVPGLAMHYLVVDKSALSQANARVHLLAERWELTSREEQVLEHIVQGQSNRAIAAQLGCSERTVEVHVTHVLSKAWVESRSALIAKFFQSP</sequence>
<keyword evidence="1" id="KW-0805">Transcription regulation</keyword>
<dbReference type="eggNOG" id="COG2197">
    <property type="taxonomic scope" value="Bacteria"/>
</dbReference>
<dbReference type="Gene3D" id="1.10.10.10">
    <property type="entry name" value="Winged helix-like DNA-binding domain superfamily/Winged helix DNA-binding domain"/>
    <property type="match status" value="1"/>
</dbReference>
<dbReference type="OrthoDB" id="9782655at2"/>
<proteinExistence type="predicted"/>
<dbReference type="EMBL" id="CP002271">
    <property type="protein sequence ID" value="ADO68778.1"/>
    <property type="molecule type" value="Genomic_DNA"/>
</dbReference>
<organism evidence="6 8">
    <name type="scientific">Stigmatella aurantiaca (strain DW4/3-1)</name>
    <dbReference type="NCBI Taxonomy" id="378806"/>
    <lineage>
        <taxon>Bacteria</taxon>
        <taxon>Pseudomonadati</taxon>
        <taxon>Myxococcota</taxon>
        <taxon>Myxococcia</taxon>
        <taxon>Myxococcales</taxon>
        <taxon>Cystobacterineae</taxon>
        <taxon>Archangiaceae</taxon>
        <taxon>Stigmatella</taxon>
    </lineage>
</organism>
<evidence type="ECO:0000313" key="5">
    <source>
        <dbReference type="EMBL" id="ADO68778.1"/>
    </source>
</evidence>
<dbReference type="KEGG" id="sur:STAUR_0974"/>
<dbReference type="InterPro" id="IPR000792">
    <property type="entry name" value="Tscrpt_reg_LuxR_C"/>
</dbReference>
<evidence type="ECO:0000259" key="4">
    <source>
        <dbReference type="PROSITE" id="PS50043"/>
    </source>
</evidence>
<gene>
    <name evidence="5" type="primary">hthA</name>
    <name evidence="5" type="ordered locus">STAUR_0974</name>
    <name evidence="6" type="ORF">STIAU_0674</name>
</gene>
<accession>Q08RN6</accession>
<feature type="domain" description="HTH luxR-type" evidence="4">
    <location>
        <begin position="307"/>
        <end position="372"/>
    </location>
</feature>
<dbReference type="PATRIC" id="fig|378806.16.peg.1996"/>
<dbReference type="PANTHER" id="PTHR44688:SF16">
    <property type="entry name" value="DNA-BINDING TRANSCRIPTIONAL ACTIVATOR DEVR_DOSR"/>
    <property type="match status" value="1"/>
</dbReference>
<dbReference type="AlphaFoldDB" id="Q08RN6"/>
<dbReference type="InterPro" id="IPR016032">
    <property type="entry name" value="Sig_transdc_resp-reg_C-effctor"/>
</dbReference>
<dbReference type="SUPFAM" id="SSF46894">
    <property type="entry name" value="C-terminal effector domain of the bipartite response regulators"/>
    <property type="match status" value="1"/>
</dbReference>
<dbReference type="SMART" id="SM00421">
    <property type="entry name" value="HTH_LUXR"/>
    <property type="match status" value="1"/>
</dbReference>
<keyword evidence="3" id="KW-0804">Transcription</keyword>
<dbReference type="Proteomes" id="UP000032702">
    <property type="component" value="Unassembled WGS sequence"/>
</dbReference>
<reference evidence="5 7" key="2">
    <citation type="journal article" date="2011" name="Mol. Biol. Evol.">
        <title>Comparative genomic analysis of fruiting body formation in Myxococcales.</title>
        <authorList>
            <person name="Huntley S."/>
            <person name="Hamann N."/>
            <person name="Wegener-Feldbrugge S."/>
            <person name="Treuner-Lange A."/>
            <person name="Kube M."/>
            <person name="Reinhardt R."/>
            <person name="Klages S."/>
            <person name="Muller R."/>
            <person name="Ronning C.M."/>
            <person name="Nierman W.C."/>
            <person name="Sogaard-Andersen L."/>
        </authorList>
    </citation>
    <scope>NUCLEOTIDE SEQUENCE [LARGE SCALE GENOMIC DNA]</scope>
    <source>
        <strain evidence="5 7">DW4/3-1</strain>
    </source>
</reference>
<dbReference type="PROSITE" id="PS50043">
    <property type="entry name" value="HTH_LUXR_2"/>
    <property type="match status" value="1"/>
</dbReference>
<dbReference type="Proteomes" id="UP000001351">
    <property type="component" value="Chromosome"/>
</dbReference>
<dbReference type="GO" id="GO:0003677">
    <property type="term" value="F:DNA binding"/>
    <property type="evidence" value="ECO:0007669"/>
    <property type="project" value="UniProtKB-KW"/>
</dbReference>
<evidence type="ECO:0000256" key="2">
    <source>
        <dbReference type="ARBA" id="ARBA00023125"/>
    </source>
</evidence>
<evidence type="ECO:0000313" key="7">
    <source>
        <dbReference type="Proteomes" id="UP000001351"/>
    </source>
</evidence>
<dbReference type="EMBL" id="AAMD01000181">
    <property type="protein sequence ID" value="EAU63144.1"/>
    <property type="molecule type" value="Genomic_DNA"/>
</dbReference>
<reference evidence="6 8" key="1">
    <citation type="submission" date="2006-04" db="EMBL/GenBank/DDBJ databases">
        <authorList>
            <person name="Nierman W.C."/>
        </authorList>
    </citation>
    <scope>NUCLEOTIDE SEQUENCE [LARGE SCALE GENOMIC DNA]</scope>
    <source>
        <strain evidence="6 8">DW4/3-1</strain>
    </source>
</reference>
<evidence type="ECO:0000256" key="1">
    <source>
        <dbReference type="ARBA" id="ARBA00023015"/>
    </source>
</evidence>
<dbReference type="HOGENOM" id="CLU_739312_0_0_7"/>
<dbReference type="GO" id="GO:0006355">
    <property type="term" value="P:regulation of DNA-templated transcription"/>
    <property type="evidence" value="ECO:0007669"/>
    <property type="project" value="InterPro"/>
</dbReference>
<dbReference type="PRINTS" id="PR00038">
    <property type="entry name" value="HTHLUXR"/>
</dbReference>
<dbReference type="PANTHER" id="PTHR44688">
    <property type="entry name" value="DNA-BINDING TRANSCRIPTIONAL ACTIVATOR DEVR_DOSR"/>
    <property type="match status" value="1"/>
</dbReference>
<dbReference type="CDD" id="cd06170">
    <property type="entry name" value="LuxR_C_like"/>
    <property type="match status" value="1"/>
</dbReference>
<evidence type="ECO:0000313" key="8">
    <source>
        <dbReference type="Proteomes" id="UP000032702"/>
    </source>
</evidence>
<evidence type="ECO:0000313" key="6">
    <source>
        <dbReference type="EMBL" id="EAU63144.1"/>
    </source>
</evidence>
<dbReference type="InterPro" id="IPR036388">
    <property type="entry name" value="WH-like_DNA-bd_sf"/>
</dbReference>
<dbReference type="Pfam" id="PF00196">
    <property type="entry name" value="GerE"/>
    <property type="match status" value="1"/>
</dbReference>
<evidence type="ECO:0000256" key="3">
    <source>
        <dbReference type="ARBA" id="ARBA00023163"/>
    </source>
</evidence>
<keyword evidence="2" id="KW-0238">DNA-binding</keyword>
<dbReference type="STRING" id="378806.STAUR_0974"/>
<name>Q08RN6_STIAD</name>
<dbReference type="PROSITE" id="PS00622">
    <property type="entry name" value="HTH_LUXR_1"/>
    <property type="match status" value="1"/>
</dbReference>
<protein>
    <submittedName>
        <fullName evidence="5 6">HthA</fullName>
    </submittedName>
</protein>
<keyword evidence="7" id="KW-1185">Reference proteome</keyword>